<feature type="domain" description="UvrD-like helicase ATP-binding" evidence="11">
    <location>
        <begin position="247"/>
        <end position="521"/>
    </location>
</feature>
<dbReference type="InterPro" id="IPR000212">
    <property type="entry name" value="DNA_helicase_UvrD/REP"/>
</dbReference>
<evidence type="ECO:0000256" key="6">
    <source>
        <dbReference type="ARBA" id="ARBA00023235"/>
    </source>
</evidence>
<dbReference type="PROSITE" id="PS51198">
    <property type="entry name" value="UVRD_HELICASE_ATP_BIND"/>
    <property type="match status" value="1"/>
</dbReference>
<dbReference type="Proteomes" id="UP001426770">
    <property type="component" value="Unassembled WGS sequence"/>
</dbReference>
<comment type="caution">
    <text evidence="12">The sequence shown here is derived from an EMBL/GenBank/DDBJ whole genome shotgun (WGS) entry which is preliminary data.</text>
</comment>
<sequence>MTAGGSAEAEARRQAALAEQYTAAAAEARAAAARYGVAAVTEKRTMQVLAPLAAIGVHFLADRRWPGSRRAQVDLVVIGPQGVFIVDTKAWKDVSMRQGRIHRGDEDVTEDLMALADLADTIEGDLAEVGLAPGEVHAVAVLAGQKGIGERIGPVLVVGEGDILRNIASRGARLTEAQVDVVLGRALALLPQVHAAPAPTPTLPEPVVAASAPAPTSVIEELITSDEVEAALLEGILAQPIEDWMSFLHPNQAKLVRRSFNGPSRIRGAAGTGKTVVGLHRAAYLAGTRQGKILFATFIRTLPDVMRENLRRMAPDAVDRVEFTGVHRFALDVLANRGVACRIDSRRADGAFERAWAAVPPSSPLRAKGLTKRYWQEELRYVIKGRGLTQFHEYSDLTRTGRTHRLGLAERGAVWDLYMEYTRLLREARVHDFEDAILLAEAELKRQPLEDPYVAVIVDEAQDLSCAMVRMLHTVVGDATDGLTLIGDGQQSIYPGGYTLAEAGVSVAGRGVVMDVNYRNTAEVLGFAHTVIAGSEYADIEGEVARGERPADVPRHGPEPVVARCATQGEHDRVMVARVRAATEAMGTGLGDVAVLCSSTWAVRQAVGALKAARLPVLELDKYDGVPVDAVKVGTIKRAKGLEFKQVLLPYLREAALGGGEPPLDGLERERWELERRELFVGATRARDGLWLGVAS</sequence>
<evidence type="ECO:0000256" key="9">
    <source>
        <dbReference type="ARBA" id="ARBA00048988"/>
    </source>
</evidence>
<evidence type="ECO:0000256" key="4">
    <source>
        <dbReference type="ARBA" id="ARBA00022806"/>
    </source>
</evidence>
<organism evidence="12 13">
    <name type="scientific">Demequina sediminis</name>
    <dbReference type="NCBI Taxonomy" id="1930058"/>
    <lineage>
        <taxon>Bacteria</taxon>
        <taxon>Bacillati</taxon>
        <taxon>Actinomycetota</taxon>
        <taxon>Actinomycetes</taxon>
        <taxon>Micrococcales</taxon>
        <taxon>Demequinaceae</taxon>
        <taxon>Demequina</taxon>
    </lineage>
</organism>
<evidence type="ECO:0000256" key="5">
    <source>
        <dbReference type="ARBA" id="ARBA00022840"/>
    </source>
</evidence>
<keyword evidence="6" id="KW-0413">Isomerase</keyword>
<dbReference type="Gene3D" id="3.40.50.300">
    <property type="entry name" value="P-loop containing nucleotide triphosphate hydrolases"/>
    <property type="match status" value="2"/>
</dbReference>
<reference evidence="12 13" key="1">
    <citation type="submission" date="2024-02" db="EMBL/GenBank/DDBJ databases">
        <title>Lysinimicrobium sediminis NBRC 112286.</title>
        <authorList>
            <person name="Ichikawa N."/>
            <person name="Katano-Makiyama Y."/>
            <person name="Hidaka K."/>
        </authorList>
    </citation>
    <scope>NUCLEOTIDE SEQUENCE [LARGE SCALE GENOMIC DNA]</scope>
    <source>
        <strain evidence="12 13">NBRC 112286</strain>
    </source>
</reference>
<dbReference type="InterPro" id="IPR011528">
    <property type="entry name" value="NERD"/>
</dbReference>
<dbReference type="InterPro" id="IPR027417">
    <property type="entry name" value="P-loop_NTPase"/>
</dbReference>
<keyword evidence="3 10" id="KW-0378">Hydrolase</keyword>
<dbReference type="EMBL" id="BAABRR010000011">
    <property type="protein sequence ID" value="GAA5519630.1"/>
    <property type="molecule type" value="Genomic_DNA"/>
</dbReference>
<keyword evidence="5 10" id="KW-0067">ATP-binding</keyword>
<evidence type="ECO:0000256" key="2">
    <source>
        <dbReference type="ARBA" id="ARBA00022741"/>
    </source>
</evidence>
<keyword evidence="2 10" id="KW-0547">Nucleotide-binding</keyword>
<dbReference type="Pfam" id="PF00580">
    <property type="entry name" value="UvrD-helicase"/>
    <property type="match status" value="1"/>
</dbReference>
<dbReference type="InterPro" id="IPR014017">
    <property type="entry name" value="DNA_helicase_UvrD-like_C"/>
</dbReference>
<dbReference type="GO" id="GO:0004386">
    <property type="term" value="F:helicase activity"/>
    <property type="evidence" value="ECO:0007669"/>
    <property type="project" value="UniProtKB-KW"/>
</dbReference>
<protein>
    <recommendedName>
        <fullName evidence="8">DNA 3'-5' helicase</fullName>
        <ecNumber evidence="8">5.6.2.4</ecNumber>
    </recommendedName>
</protein>
<dbReference type="Gene3D" id="1.10.10.160">
    <property type="match status" value="1"/>
</dbReference>
<evidence type="ECO:0000313" key="12">
    <source>
        <dbReference type="EMBL" id="GAA5519630.1"/>
    </source>
</evidence>
<dbReference type="EC" id="5.6.2.4" evidence="8"/>
<dbReference type="SUPFAM" id="SSF52540">
    <property type="entry name" value="P-loop containing nucleoside triphosphate hydrolases"/>
    <property type="match status" value="1"/>
</dbReference>
<evidence type="ECO:0000256" key="7">
    <source>
        <dbReference type="ARBA" id="ARBA00034617"/>
    </source>
</evidence>
<evidence type="ECO:0000259" key="11">
    <source>
        <dbReference type="PROSITE" id="PS51198"/>
    </source>
</evidence>
<evidence type="ECO:0000313" key="13">
    <source>
        <dbReference type="Proteomes" id="UP001426770"/>
    </source>
</evidence>
<dbReference type="Pfam" id="PF13361">
    <property type="entry name" value="UvrD_C"/>
    <property type="match status" value="1"/>
</dbReference>
<keyword evidence="13" id="KW-1185">Reference proteome</keyword>
<dbReference type="RefSeq" id="WP_286216533.1">
    <property type="nucleotide sequence ID" value="NZ_AP027736.1"/>
</dbReference>
<dbReference type="InterPro" id="IPR013986">
    <property type="entry name" value="DExx_box_DNA_helicase_dom_sf"/>
</dbReference>
<comment type="similarity">
    <text evidence="1">Belongs to the helicase family. UvrD subfamily.</text>
</comment>
<name>A0ABP9WLD9_9MICO</name>
<evidence type="ECO:0000256" key="8">
    <source>
        <dbReference type="ARBA" id="ARBA00034808"/>
    </source>
</evidence>
<evidence type="ECO:0000256" key="1">
    <source>
        <dbReference type="ARBA" id="ARBA00009922"/>
    </source>
</evidence>
<gene>
    <name evidence="12" type="primary">rep_1</name>
    <name evidence="12" type="ORF">Lsed01_02081</name>
</gene>
<feature type="binding site" evidence="10">
    <location>
        <begin position="268"/>
        <end position="275"/>
    </location>
    <ligand>
        <name>ATP</name>
        <dbReference type="ChEBI" id="CHEBI:30616"/>
    </ligand>
</feature>
<keyword evidence="4 10" id="KW-0347">Helicase</keyword>
<evidence type="ECO:0000256" key="3">
    <source>
        <dbReference type="ARBA" id="ARBA00022801"/>
    </source>
</evidence>
<dbReference type="PANTHER" id="PTHR11070:SF45">
    <property type="entry name" value="DNA 3'-5' HELICASE"/>
    <property type="match status" value="1"/>
</dbReference>
<dbReference type="PANTHER" id="PTHR11070">
    <property type="entry name" value="UVRD / RECB / PCRA DNA HELICASE FAMILY MEMBER"/>
    <property type="match status" value="1"/>
</dbReference>
<comment type="catalytic activity">
    <reaction evidence="9">
        <text>ATP + H2O = ADP + phosphate + H(+)</text>
        <dbReference type="Rhea" id="RHEA:13065"/>
        <dbReference type="ChEBI" id="CHEBI:15377"/>
        <dbReference type="ChEBI" id="CHEBI:15378"/>
        <dbReference type="ChEBI" id="CHEBI:30616"/>
        <dbReference type="ChEBI" id="CHEBI:43474"/>
        <dbReference type="ChEBI" id="CHEBI:456216"/>
        <dbReference type="EC" id="5.6.2.4"/>
    </reaction>
</comment>
<proteinExistence type="inferred from homology"/>
<accession>A0ABP9WLD9</accession>
<dbReference type="Pfam" id="PF08378">
    <property type="entry name" value="NERD"/>
    <property type="match status" value="1"/>
</dbReference>
<comment type="catalytic activity">
    <reaction evidence="7">
        <text>Couples ATP hydrolysis with the unwinding of duplex DNA by translocating in the 3'-5' direction.</text>
        <dbReference type="EC" id="5.6.2.4"/>
    </reaction>
</comment>
<evidence type="ECO:0000256" key="10">
    <source>
        <dbReference type="PROSITE-ProRule" id="PRU00560"/>
    </source>
</evidence>
<dbReference type="InterPro" id="IPR014016">
    <property type="entry name" value="UvrD-like_ATP-bd"/>
</dbReference>